<sequence length="429" mass="48058">MFGMPNYAGIGDFVGPLAEAMRQYREGNLQSAQNIVKQIGEGMDAYETQQRAGYQSAQAFRTRQLASQEARMFPEDVAYKRAQTGAQEALEVDRLRSGELSGARAETEEALRDPTVRYWEERPKTEQTRQALNEARTRESESKIVTPAQLNAVVDNTPELKEILGEKETYAESEIKLGLKILRDQALNAKDKKYLDYYDARIKYTDKLGSLADVKAKNIREGKSASGTLLSPYQQMAQLKVDAVRDMVENGTPLPQALNMVSKGLSPSAVQNMINDTTKILSDVMLSDEEKADAAETVEVLKKMRDSMIAPYKEQPQGQAGGTPVIDWDDWSSRSSQAKAKFLIEQKNQGVKRVVIEKLGKPDSEYTLNPDGTWAWQKVGQTQAKQAQPQTKAQAPKQTTTPKTKKQAMQRPEQQLTDEQKRLLDIFAE</sequence>
<evidence type="ECO:0000313" key="2">
    <source>
        <dbReference type="EMBL" id="QJA58545.1"/>
    </source>
</evidence>
<accession>A0A6M3IMN2</accession>
<protein>
    <submittedName>
        <fullName evidence="2">Uncharacterized protein</fullName>
    </submittedName>
</protein>
<reference evidence="2" key="1">
    <citation type="submission" date="2020-03" db="EMBL/GenBank/DDBJ databases">
        <title>The deep terrestrial virosphere.</title>
        <authorList>
            <person name="Holmfeldt K."/>
            <person name="Nilsson E."/>
            <person name="Simone D."/>
            <person name="Lopez-Fernandez M."/>
            <person name="Wu X."/>
            <person name="de Brujin I."/>
            <person name="Lundin D."/>
            <person name="Andersson A."/>
            <person name="Bertilsson S."/>
            <person name="Dopson M."/>
        </authorList>
    </citation>
    <scope>NUCLEOTIDE SEQUENCE</scope>
    <source>
        <strain evidence="2">MM415B01439</strain>
    </source>
</reference>
<feature type="compositionally biased region" description="Low complexity" evidence="1">
    <location>
        <begin position="381"/>
        <end position="402"/>
    </location>
</feature>
<feature type="region of interest" description="Disordered" evidence="1">
    <location>
        <begin position="377"/>
        <end position="429"/>
    </location>
</feature>
<name>A0A6M3IMN2_9ZZZZ</name>
<organism evidence="2">
    <name type="scientific">viral metagenome</name>
    <dbReference type="NCBI Taxonomy" id="1070528"/>
    <lineage>
        <taxon>unclassified sequences</taxon>
        <taxon>metagenomes</taxon>
        <taxon>organismal metagenomes</taxon>
    </lineage>
</organism>
<dbReference type="EMBL" id="MT141328">
    <property type="protein sequence ID" value="QJA58545.1"/>
    <property type="molecule type" value="Genomic_DNA"/>
</dbReference>
<proteinExistence type="predicted"/>
<feature type="compositionally biased region" description="Basic and acidic residues" evidence="1">
    <location>
        <begin position="418"/>
        <end position="429"/>
    </location>
</feature>
<gene>
    <name evidence="2" type="ORF">MM415B01439_0022</name>
</gene>
<dbReference type="AlphaFoldDB" id="A0A6M3IMN2"/>
<evidence type="ECO:0000256" key="1">
    <source>
        <dbReference type="SAM" id="MobiDB-lite"/>
    </source>
</evidence>